<name>A0ABV8X8J9_9LACT</name>
<protein>
    <submittedName>
        <fullName evidence="1">Uncharacterized protein</fullName>
    </submittedName>
</protein>
<sequence length="57" mass="6969">MRDIYEYRIFTGELELLLEEYERCNHPLIKRKISEDITLIQEAISDINPNRQSEEYH</sequence>
<comment type="caution">
    <text evidence="1">The sequence shown here is derived from an EMBL/GenBank/DDBJ whole genome shotgun (WGS) entry which is preliminary data.</text>
</comment>
<gene>
    <name evidence="1" type="ORF">ACFOZY_15575</name>
</gene>
<proteinExistence type="predicted"/>
<dbReference type="Proteomes" id="UP001595817">
    <property type="component" value="Unassembled WGS sequence"/>
</dbReference>
<organism evidence="1 2">
    <name type="scientific">Chungangia koreensis</name>
    <dbReference type="NCBI Taxonomy" id="752657"/>
    <lineage>
        <taxon>Bacteria</taxon>
        <taxon>Bacillati</taxon>
        <taxon>Bacillota</taxon>
        <taxon>Bacilli</taxon>
        <taxon>Lactobacillales</taxon>
        <taxon>Chungangia</taxon>
    </lineage>
</organism>
<reference evidence="2" key="1">
    <citation type="journal article" date="2019" name="Int. J. Syst. Evol. Microbiol.">
        <title>The Global Catalogue of Microorganisms (GCM) 10K type strain sequencing project: providing services to taxonomists for standard genome sequencing and annotation.</title>
        <authorList>
            <consortium name="The Broad Institute Genomics Platform"/>
            <consortium name="The Broad Institute Genome Sequencing Center for Infectious Disease"/>
            <person name="Wu L."/>
            <person name="Ma J."/>
        </authorList>
    </citation>
    <scope>NUCLEOTIDE SEQUENCE [LARGE SCALE GENOMIC DNA]</scope>
    <source>
        <strain evidence="2">CCUG 59778</strain>
    </source>
</reference>
<dbReference type="EMBL" id="JBHSEC010000022">
    <property type="protein sequence ID" value="MFC4411810.1"/>
    <property type="molecule type" value="Genomic_DNA"/>
</dbReference>
<evidence type="ECO:0000313" key="2">
    <source>
        <dbReference type="Proteomes" id="UP001595817"/>
    </source>
</evidence>
<accession>A0ABV8X8J9</accession>
<keyword evidence="2" id="KW-1185">Reference proteome</keyword>
<dbReference type="RefSeq" id="WP_378157173.1">
    <property type="nucleotide sequence ID" value="NZ_JBHSEC010000022.1"/>
</dbReference>
<evidence type="ECO:0000313" key="1">
    <source>
        <dbReference type="EMBL" id="MFC4411810.1"/>
    </source>
</evidence>